<reference evidence="4" key="2">
    <citation type="journal article" date="2018" name="BMC Genomics">
        <title>Whole genome sequencing and function prediction of 133 gut anaerobes isolated from chicken caecum in pure cultures.</title>
        <authorList>
            <person name="Medvecky M."/>
            <person name="Cejkova D."/>
            <person name="Polansky O."/>
            <person name="Karasova D."/>
            <person name="Kubasova T."/>
            <person name="Cizek A."/>
            <person name="Rychlik I."/>
        </authorList>
    </citation>
    <scope>NUCLEOTIDE SEQUENCE</scope>
    <source>
        <strain evidence="4">An178</strain>
    </source>
</reference>
<dbReference type="AlphaFoldDB" id="A0A1Y4LYU2"/>
<reference evidence="5" key="1">
    <citation type="submission" date="2017-04" db="EMBL/GenBank/DDBJ databases">
        <title>Function of individual gut microbiota members based on whole genome sequencing of pure cultures obtained from chicken caecum.</title>
        <authorList>
            <person name="Medvecky M."/>
            <person name="Cejkova D."/>
            <person name="Polansky O."/>
            <person name="Karasova D."/>
            <person name="Kubasova T."/>
            <person name="Cizek A."/>
            <person name="Rychlik I."/>
        </authorList>
    </citation>
    <scope>NUCLEOTIDE SEQUENCE [LARGE SCALE GENOMIC DNA]</scope>
    <source>
        <strain evidence="5">An178</strain>
    </source>
</reference>
<dbReference type="Gene3D" id="2.40.50.140">
    <property type="entry name" value="Nucleic acid-binding proteins"/>
    <property type="match status" value="1"/>
</dbReference>
<dbReference type="Proteomes" id="UP001220658">
    <property type="component" value="Unassembled WGS sequence"/>
</dbReference>
<dbReference type="EMBL" id="JAQNCK010000001">
    <property type="protein sequence ID" value="MDC0827215.1"/>
    <property type="molecule type" value="Genomic_DNA"/>
</dbReference>
<keyword evidence="1 2" id="KW-0238">DNA-binding</keyword>
<evidence type="ECO:0000313" key="5">
    <source>
        <dbReference type="Proteomes" id="UP000195447"/>
    </source>
</evidence>
<reference evidence="3" key="3">
    <citation type="submission" date="2023-01" db="EMBL/GenBank/DDBJ databases">
        <title>Human gut microbiome strain richness.</title>
        <authorList>
            <person name="Chen-Liaw A."/>
        </authorList>
    </citation>
    <scope>NUCLEOTIDE SEQUENCE</scope>
    <source>
        <strain evidence="3">D55st1_G4_D55t1_190419</strain>
    </source>
</reference>
<accession>A0A1Y4LYU2</accession>
<name>A0A1Y4LYU2_9FIRM</name>
<dbReference type="GO" id="GO:0003697">
    <property type="term" value="F:single-stranded DNA binding"/>
    <property type="evidence" value="ECO:0007669"/>
    <property type="project" value="InterPro"/>
</dbReference>
<dbReference type="GeneID" id="79876883"/>
<sequence length="106" mass="12107">MNVFCIVGQIERLPVLKETSTGLKTCEVELKVIRPFSNSEGEFENDYITVEVWRGLAETICHVAEVGAWISVKGRIATRVIQKSEKTYRFYTFIAENVGFIQAFKK</sequence>
<dbReference type="InterPro" id="IPR000424">
    <property type="entry name" value="Primosome_PriB/ssb"/>
</dbReference>
<dbReference type="GO" id="GO:0006260">
    <property type="term" value="P:DNA replication"/>
    <property type="evidence" value="ECO:0007669"/>
    <property type="project" value="InterPro"/>
</dbReference>
<dbReference type="PROSITE" id="PS50935">
    <property type="entry name" value="SSB"/>
    <property type="match status" value="1"/>
</dbReference>
<dbReference type="EMBL" id="NFKM01000002">
    <property type="protein sequence ID" value="OUP61763.1"/>
    <property type="molecule type" value="Genomic_DNA"/>
</dbReference>
<organism evidence="4 5">
    <name type="scientific">Faecalitalea cylindroides</name>
    <dbReference type="NCBI Taxonomy" id="39483"/>
    <lineage>
        <taxon>Bacteria</taxon>
        <taxon>Bacillati</taxon>
        <taxon>Bacillota</taxon>
        <taxon>Erysipelotrichia</taxon>
        <taxon>Erysipelotrichales</taxon>
        <taxon>Erysipelotrichaceae</taxon>
        <taxon>Faecalitalea</taxon>
    </lineage>
</organism>
<dbReference type="InterPro" id="IPR011344">
    <property type="entry name" value="ssDNA-bd"/>
</dbReference>
<keyword evidence="5" id="KW-1185">Reference proteome</keyword>
<dbReference type="Pfam" id="PF00436">
    <property type="entry name" value="SSB"/>
    <property type="match status" value="1"/>
</dbReference>
<gene>
    <name evidence="4" type="ORF">B5F14_02050</name>
    <name evidence="3" type="ORF">POG00_00660</name>
</gene>
<dbReference type="InterPro" id="IPR012340">
    <property type="entry name" value="NA-bd_OB-fold"/>
</dbReference>
<proteinExistence type="predicted"/>
<dbReference type="SUPFAM" id="SSF50249">
    <property type="entry name" value="Nucleic acid-binding proteins"/>
    <property type="match status" value="1"/>
</dbReference>
<protein>
    <recommendedName>
        <fullName evidence="2">Single-stranded DNA-binding protein</fullName>
    </recommendedName>
</protein>
<dbReference type="Proteomes" id="UP000195447">
    <property type="component" value="Unassembled WGS sequence"/>
</dbReference>
<dbReference type="RefSeq" id="WP_022356469.1">
    <property type="nucleotide sequence ID" value="NZ_CALHAA010000033.1"/>
</dbReference>
<dbReference type="PIRSF" id="PIRSF002070">
    <property type="entry name" value="SSB"/>
    <property type="match status" value="1"/>
</dbReference>
<evidence type="ECO:0000313" key="4">
    <source>
        <dbReference type="EMBL" id="OUP61763.1"/>
    </source>
</evidence>
<evidence type="ECO:0000313" key="3">
    <source>
        <dbReference type="EMBL" id="MDC0827215.1"/>
    </source>
</evidence>
<evidence type="ECO:0000256" key="2">
    <source>
        <dbReference type="PIRNR" id="PIRNR002070"/>
    </source>
</evidence>
<evidence type="ECO:0000256" key="1">
    <source>
        <dbReference type="ARBA" id="ARBA00023125"/>
    </source>
</evidence>
<comment type="caution">
    <text evidence="4">The sequence shown here is derived from an EMBL/GenBank/DDBJ whole genome shotgun (WGS) entry which is preliminary data.</text>
</comment>